<sequence>MRGPQARRALTIGAALALLLTVPVPVSAGEPMASVEAGRALFLGHAPREGPEPLAFLRGSRNGVPASRFACANCHGRDGLGQGEGSLRAPAIRWPDLARASPQRSDAYDAASFARAVAEGIDPGGRALDRLMPGYALSGAQTAALIAYLKTIDEEQRIGVGPSTIRLGILSAGTGDGFPAALAQAFAQKLPSPVFGRRVELVSLDSEDGPAGERLRRAGIFAAVGLPHGSRELWPELRRLGIPNLFPRALLNGDEPEAETVGLLPTLDAIGRAALDQAITCAKGPLTIAVGGDPASARLAAAARARAATRPGLPAPILRPVAELIRDVPRPGQNDGCILLFAEPEAVLALLSASAPWRYVGLLDQFALARERGIPSRHELVLADPRIVEGQPIDSPAFARMIAELIERSLRQAGRQVTKSGMMAKLNQTRRAPGSNAQPDRPGEPDMVRFRKIGKMSGIKAP</sequence>
<dbReference type="PROSITE" id="PS51007">
    <property type="entry name" value="CYTC"/>
    <property type="match status" value="1"/>
</dbReference>
<dbReference type="EMBL" id="JBHSLV010000038">
    <property type="protein sequence ID" value="MFC5395155.1"/>
    <property type="molecule type" value="Genomic_DNA"/>
</dbReference>
<comment type="caution">
    <text evidence="8">The sequence shown here is derived from an EMBL/GenBank/DDBJ whole genome shotgun (WGS) entry which is preliminary data.</text>
</comment>
<evidence type="ECO:0000256" key="5">
    <source>
        <dbReference type="SAM" id="MobiDB-lite"/>
    </source>
</evidence>
<evidence type="ECO:0000256" key="4">
    <source>
        <dbReference type="PROSITE-ProRule" id="PRU00433"/>
    </source>
</evidence>
<evidence type="ECO:0000313" key="8">
    <source>
        <dbReference type="EMBL" id="MFC5395155.1"/>
    </source>
</evidence>
<proteinExistence type="predicted"/>
<keyword evidence="3 4" id="KW-0408">Iron</keyword>
<feature type="domain" description="Cytochrome c" evidence="7">
    <location>
        <begin position="33"/>
        <end position="153"/>
    </location>
</feature>
<feature type="region of interest" description="Disordered" evidence="5">
    <location>
        <begin position="417"/>
        <end position="447"/>
    </location>
</feature>
<evidence type="ECO:0000256" key="6">
    <source>
        <dbReference type="SAM" id="SignalP"/>
    </source>
</evidence>
<feature type="chain" id="PRO_5046360199" evidence="6">
    <location>
        <begin position="29"/>
        <end position="462"/>
    </location>
</feature>
<accession>A0ABW0HDN4</accession>
<organism evidence="8 9">
    <name type="scientific">Bosea vestrisii</name>
    <dbReference type="NCBI Taxonomy" id="151416"/>
    <lineage>
        <taxon>Bacteria</taxon>
        <taxon>Pseudomonadati</taxon>
        <taxon>Pseudomonadota</taxon>
        <taxon>Alphaproteobacteria</taxon>
        <taxon>Hyphomicrobiales</taxon>
        <taxon>Boseaceae</taxon>
        <taxon>Bosea</taxon>
    </lineage>
</organism>
<dbReference type="InterPro" id="IPR009056">
    <property type="entry name" value="Cyt_c-like_dom"/>
</dbReference>
<evidence type="ECO:0000256" key="2">
    <source>
        <dbReference type="ARBA" id="ARBA00022723"/>
    </source>
</evidence>
<keyword evidence="9" id="KW-1185">Reference proteome</keyword>
<feature type="compositionally biased region" description="Polar residues" evidence="5">
    <location>
        <begin position="426"/>
        <end position="438"/>
    </location>
</feature>
<dbReference type="RefSeq" id="WP_377010946.1">
    <property type="nucleotide sequence ID" value="NZ_JBHSLV010000038.1"/>
</dbReference>
<name>A0ABW0HDN4_9HYPH</name>
<evidence type="ECO:0000256" key="3">
    <source>
        <dbReference type="ARBA" id="ARBA00023004"/>
    </source>
</evidence>
<feature type="signal peptide" evidence="6">
    <location>
        <begin position="1"/>
        <end position="28"/>
    </location>
</feature>
<evidence type="ECO:0000313" key="9">
    <source>
        <dbReference type="Proteomes" id="UP001596104"/>
    </source>
</evidence>
<evidence type="ECO:0000256" key="1">
    <source>
        <dbReference type="ARBA" id="ARBA00022617"/>
    </source>
</evidence>
<dbReference type="InterPro" id="IPR036909">
    <property type="entry name" value="Cyt_c-like_dom_sf"/>
</dbReference>
<gene>
    <name evidence="8" type="ORF">ACFPPC_21205</name>
</gene>
<keyword evidence="2 4" id="KW-0479">Metal-binding</keyword>
<dbReference type="Gene3D" id="1.10.760.10">
    <property type="entry name" value="Cytochrome c-like domain"/>
    <property type="match status" value="1"/>
</dbReference>
<reference evidence="9" key="1">
    <citation type="journal article" date="2019" name="Int. J. Syst. Evol. Microbiol.">
        <title>The Global Catalogue of Microorganisms (GCM) 10K type strain sequencing project: providing services to taxonomists for standard genome sequencing and annotation.</title>
        <authorList>
            <consortium name="The Broad Institute Genomics Platform"/>
            <consortium name="The Broad Institute Genome Sequencing Center for Infectious Disease"/>
            <person name="Wu L."/>
            <person name="Ma J."/>
        </authorList>
    </citation>
    <scope>NUCLEOTIDE SEQUENCE [LARGE SCALE GENOMIC DNA]</scope>
    <source>
        <strain evidence="9">CGMCC 1.16326</strain>
    </source>
</reference>
<protein>
    <submittedName>
        <fullName evidence="8">C-type cytochrome</fullName>
    </submittedName>
</protein>
<dbReference type="Pfam" id="PF00034">
    <property type="entry name" value="Cytochrom_C"/>
    <property type="match status" value="1"/>
</dbReference>
<dbReference type="SUPFAM" id="SSF46626">
    <property type="entry name" value="Cytochrome c"/>
    <property type="match status" value="1"/>
</dbReference>
<evidence type="ECO:0000259" key="7">
    <source>
        <dbReference type="PROSITE" id="PS51007"/>
    </source>
</evidence>
<keyword evidence="1 4" id="KW-0349">Heme</keyword>
<dbReference type="Proteomes" id="UP001596104">
    <property type="component" value="Unassembled WGS sequence"/>
</dbReference>
<keyword evidence="6" id="KW-0732">Signal</keyword>